<gene>
    <name evidence="3" type="ORF">C6P46_005175</name>
</gene>
<name>A0A9P7B4T8_RHOMI</name>
<dbReference type="EMBL" id="PUHQ01000054">
    <property type="protein sequence ID" value="KAG0659399.1"/>
    <property type="molecule type" value="Genomic_DNA"/>
</dbReference>
<reference evidence="3 4" key="1">
    <citation type="submission" date="2020-11" db="EMBL/GenBank/DDBJ databases">
        <title>Kefir isolates.</title>
        <authorList>
            <person name="Marcisauskas S."/>
            <person name="Kim Y."/>
            <person name="Blasche S."/>
        </authorList>
    </citation>
    <scope>NUCLEOTIDE SEQUENCE [LARGE SCALE GENOMIC DNA]</scope>
    <source>
        <strain evidence="3 4">KR</strain>
    </source>
</reference>
<dbReference type="PROSITE" id="PS50181">
    <property type="entry name" value="FBOX"/>
    <property type="match status" value="1"/>
</dbReference>
<feature type="region of interest" description="Disordered" evidence="1">
    <location>
        <begin position="173"/>
        <end position="200"/>
    </location>
</feature>
<evidence type="ECO:0000313" key="4">
    <source>
        <dbReference type="Proteomes" id="UP000777482"/>
    </source>
</evidence>
<dbReference type="Pfam" id="PF00646">
    <property type="entry name" value="F-box"/>
    <property type="match status" value="1"/>
</dbReference>
<sequence>MPTVRASLARTSSNAKSCLGPTNHHTDKPRRLYRQILSHADVDDLLLLRQTSKSLYRLLRGSDGEAVWSRFFANKGLPVLKAGVLKPWQYAEMALCRRCTTSTSYVATAANAARKLCSASPISRRTTLIRTPAGSFAFWRATASSCDRHAFRADYETLNKYLWSLQAQDDADSSLHQAGSQTDPRKTASKKGPDAFSPGPRIAKFVKERQRIKKLVKQHWQECH</sequence>
<dbReference type="AlphaFoldDB" id="A0A9P7B4T8"/>
<dbReference type="InterPro" id="IPR001810">
    <property type="entry name" value="F-box_dom"/>
</dbReference>
<evidence type="ECO:0000313" key="3">
    <source>
        <dbReference type="EMBL" id="KAG0659399.1"/>
    </source>
</evidence>
<accession>A0A9P7B4T8</accession>
<comment type="caution">
    <text evidence="3">The sequence shown here is derived from an EMBL/GenBank/DDBJ whole genome shotgun (WGS) entry which is preliminary data.</text>
</comment>
<protein>
    <recommendedName>
        <fullName evidence="2">F-box domain-containing protein</fullName>
    </recommendedName>
</protein>
<feature type="domain" description="F-box" evidence="2">
    <location>
        <begin position="22"/>
        <end position="71"/>
    </location>
</feature>
<dbReference type="Proteomes" id="UP000777482">
    <property type="component" value="Unassembled WGS sequence"/>
</dbReference>
<dbReference type="InterPro" id="IPR036047">
    <property type="entry name" value="F-box-like_dom_sf"/>
</dbReference>
<feature type="region of interest" description="Disordered" evidence="1">
    <location>
        <begin position="1"/>
        <end position="26"/>
    </location>
</feature>
<evidence type="ECO:0000259" key="2">
    <source>
        <dbReference type="PROSITE" id="PS50181"/>
    </source>
</evidence>
<evidence type="ECO:0000256" key="1">
    <source>
        <dbReference type="SAM" id="MobiDB-lite"/>
    </source>
</evidence>
<dbReference type="SUPFAM" id="SSF81383">
    <property type="entry name" value="F-box domain"/>
    <property type="match status" value="1"/>
</dbReference>
<organism evidence="3 4">
    <name type="scientific">Rhodotorula mucilaginosa</name>
    <name type="common">Yeast</name>
    <name type="synonym">Rhodotorula rubra</name>
    <dbReference type="NCBI Taxonomy" id="5537"/>
    <lineage>
        <taxon>Eukaryota</taxon>
        <taxon>Fungi</taxon>
        <taxon>Dikarya</taxon>
        <taxon>Basidiomycota</taxon>
        <taxon>Pucciniomycotina</taxon>
        <taxon>Microbotryomycetes</taxon>
        <taxon>Sporidiobolales</taxon>
        <taxon>Sporidiobolaceae</taxon>
        <taxon>Rhodotorula</taxon>
    </lineage>
</organism>
<keyword evidence="4" id="KW-1185">Reference proteome</keyword>
<dbReference type="OrthoDB" id="2528763at2759"/>
<proteinExistence type="predicted"/>